<dbReference type="SUPFAM" id="SSF56935">
    <property type="entry name" value="Porins"/>
    <property type="match status" value="1"/>
</dbReference>
<evidence type="ECO:0000313" key="20">
    <source>
        <dbReference type="Proteomes" id="UP000216225"/>
    </source>
</evidence>
<dbReference type="Gene3D" id="3.55.50.30">
    <property type="match status" value="1"/>
</dbReference>
<evidence type="ECO:0000256" key="10">
    <source>
        <dbReference type="ARBA" id="ARBA00023077"/>
    </source>
</evidence>
<evidence type="ECO:0000256" key="5">
    <source>
        <dbReference type="ARBA" id="ARBA00022496"/>
    </source>
</evidence>
<dbReference type="PANTHER" id="PTHR32552">
    <property type="entry name" value="FERRICHROME IRON RECEPTOR-RELATED"/>
    <property type="match status" value="1"/>
</dbReference>
<keyword evidence="12 19" id="KW-0675">Receptor</keyword>
<keyword evidence="10 16" id="KW-0798">TonB box</keyword>
<dbReference type="InterPro" id="IPR037066">
    <property type="entry name" value="Plug_dom_sf"/>
</dbReference>
<evidence type="ECO:0000259" key="18">
    <source>
        <dbReference type="SMART" id="SM00965"/>
    </source>
</evidence>
<evidence type="ECO:0000256" key="11">
    <source>
        <dbReference type="ARBA" id="ARBA00023136"/>
    </source>
</evidence>
<keyword evidence="9" id="KW-0406">Ion transport</keyword>
<gene>
    <name evidence="19" type="ORF">CE154_013865</name>
</gene>
<dbReference type="EMBL" id="NKDB02000002">
    <property type="protein sequence ID" value="RKJ97075.1"/>
    <property type="molecule type" value="Genomic_DNA"/>
</dbReference>
<evidence type="ECO:0000256" key="7">
    <source>
        <dbReference type="ARBA" id="ARBA00022729"/>
    </source>
</evidence>
<evidence type="ECO:0000256" key="6">
    <source>
        <dbReference type="ARBA" id="ARBA00022692"/>
    </source>
</evidence>
<dbReference type="CDD" id="cd01347">
    <property type="entry name" value="ligand_gated_channel"/>
    <property type="match status" value="1"/>
</dbReference>
<sequence>MHSLFLRFRRTPLARAALCLSLAMPLHAAMAQTARFDIAAQPLAGALDQFAQQAGLQLALNPALLQGRQAPALQGSRDVKQALDALLQGSGLQGRIDKGMLTVQPLPTGQRTLKEVTVTANQLGEITEGSGSYTPGSIATATRLVLTPRETPQSVSVITRQKMDDFQLTSIDQVMEHTPGVSIVTYDSERTEYYARGFAIQNFQYDGIPMMRDSAYSAGNTLSDMVMYDRVEVLKGATGLLTGAGTPGATINLIRKKPTRGFQGHVTASAGSRDSYRTEIDLSGPLNASGSVRARGVAAYGDRHSHLDRYERKTDVFYGIVEADLTPRTLLTIGADSQHNKPHASTWGGIPILDALGEFNAMPRSTNNGANWSHWDQYTRTGFATLEHAFDGGWVAKAQFNRQVNGYDANLGAAASDYPNPADGSGVSMWMGQYIGRTTSNAGDVYLSGPLRLAGREHELVLGGSIANRHWKNSGWWATPGYDRGVPDYYQWQGDKPAPAWGAVPDYTNDETTRERGLYAAARWNLRDDWKLITGGRWSSYRNRVAGQDESGVFVPYLGTVVDLNDTYSVYASYTGIFTPQALQDEQGRRLDPLQGKNYEAGVKASFMDGRLNASAAVFQLEQDNFGVETGGTTPNGGAAYRAIKGVKTKGYELEVSGQITPAWQLQAGYSHSVSRRQGERVSTLSPASQFSLYTSHRLGGRLAGLTLGGGVRWQDKTWGDISMPSTEVVKHTVKSYWLMDLMARYEFSKQLSASLALNNVLDKKYYTIFNLYNTYAWGAPRSVNVSMTYKF</sequence>
<keyword evidence="11 14" id="KW-0472">Membrane</keyword>
<keyword evidence="7 17" id="KW-0732">Signal</keyword>
<keyword evidence="8" id="KW-0408">Iron</keyword>
<dbReference type="Pfam" id="PF07660">
    <property type="entry name" value="STN"/>
    <property type="match status" value="1"/>
</dbReference>
<evidence type="ECO:0000256" key="8">
    <source>
        <dbReference type="ARBA" id="ARBA00023004"/>
    </source>
</evidence>
<keyword evidence="6 14" id="KW-0812">Transmembrane</keyword>
<dbReference type="Proteomes" id="UP000216225">
    <property type="component" value="Unassembled WGS sequence"/>
</dbReference>
<dbReference type="InterPro" id="IPR010917">
    <property type="entry name" value="TonB_rcpt_CS"/>
</dbReference>
<evidence type="ECO:0000256" key="15">
    <source>
        <dbReference type="PROSITE-ProRule" id="PRU10144"/>
    </source>
</evidence>
<dbReference type="InterPro" id="IPR011662">
    <property type="entry name" value="Secretin/TonB_short_N"/>
</dbReference>
<dbReference type="Gene3D" id="2.40.170.20">
    <property type="entry name" value="TonB-dependent receptor, beta-barrel domain"/>
    <property type="match status" value="1"/>
</dbReference>
<dbReference type="PROSITE" id="PS52016">
    <property type="entry name" value="TONB_DEPENDENT_REC_3"/>
    <property type="match status" value="1"/>
</dbReference>
<keyword evidence="3 14" id="KW-0813">Transport</keyword>
<protein>
    <submittedName>
        <fullName evidence="19">TonB-dependent siderophore receptor</fullName>
    </submittedName>
</protein>
<feature type="chain" id="PRO_5019341806" evidence="17">
    <location>
        <begin position="29"/>
        <end position="792"/>
    </location>
</feature>
<evidence type="ECO:0000256" key="12">
    <source>
        <dbReference type="ARBA" id="ARBA00023170"/>
    </source>
</evidence>
<name>A0A420KCY8_9BURK</name>
<dbReference type="PANTHER" id="PTHR32552:SF74">
    <property type="entry name" value="HYDROXAMATE SIDEROPHORE RECEPTOR FHUE"/>
    <property type="match status" value="1"/>
</dbReference>
<keyword evidence="4 14" id="KW-1134">Transmembrane beta strand</keyword>
<reference evidence="19 20" key="1">
    <citation type="submission" date="2018-09" db="EMBL/GenBank/DDBJ databases">
        <title>Genome comparison of Alicycliphilus sp. BQ1, a polyurethanolytic bacterium, with its closest phylogenetic relatives Alicycliphilus denitrificans BC and K601, unable to attack polyurethane.</title>
        <authorList>
            <person name="Loza-Tavera H."/>
            <person name="Lozano L."/>
            <person name="Cevallos M."/>
            <person name="Maya-Lucas O."/>
            <person name="Garcia-Mena J."/>
            <person name="Hernandez J."/>
        </authorList>
    </citation>
    <scope>NUCLEOTIDE SEQUENCE [LARGE SCALE GENOMIC DNA]</scope>
    <source>
        <strain evidence="19 20">BQ1</strain>
    </source>
</reference>
<dbReference type="AlphaFoldDB" id="A0A420KCY8"/>
<evidence type="ECO:0000256" key="1">
    <source>
        <dbReference type="ARBA" id="ARBA00004571"/>
    </source>
</evidence>
<dbReference type="PROSITE" id="PS01156">
    <property type="entry name" value="TONB_DEPENDENT_REC_2"/>
    <property type="match status" value="1"/>
</dbReference>
<dbReference type="Gene3D" id="2.170.130.10">
    <property type="entry name" value="TonB-dependent receptor, plug domain"/>
    <property type="match status" value="1"/>
</dbReference>
<keyword evidence="13 14" id="KW-0998">Cell outer membrane</keyword>
<comment type="caution">
    <text evidence="19">The sequence shown here is derived from an EMBL/GenBank/DDBJ whole genome shotgun (WGS) entry which is preliminary data.</text>
</comment>
<feature type="short sequence motif" description="TonB C-terminal box" evidence="15">
    <location>
        <begin position="775"/>
        <end position="792"/>
    </location>
</feature>
<dbReference type="InterPro" id="IPR039426">
    <property type="entry name" value="TonB-dep_rcpt-like"/>
</dbReference>
<dbReference type="GO" id="GO:0015344">
    <property type="term" value="F:siderophore uptake transmembrane transporter activity"/>
    <property type="evidence" value="ECO:0007669"/>
    <property type="project" value="TreeGrafter"/>
</dbReference>
<dbReference type="GO" id="GO:0009279">
    <property type="term" value="C:cell outer membrane"/>
    <property type="evidence" value="ECO:0007669"/>
    <property type="project" value="UniProtKB-SubCell"/>
</dbReference>
<dbReference type="SMART" id="SM00965">
    <property type="entry name" value="STN"/>
    <property type="match status" value="1"/>
</dbReference>
<dbReference type="InterPro" id="IPR012910">
    <property type="entry name" value="Plug_dom"/>
</dbReference>
<evidence type="ECO:0000256" key="17">
    <source>
        <dbReference type="SAM" id="SignalP"/>
    </source>
</evidence>
<dbReference type="InterPro" id="IPR000531">
    <property type="entry name" value="Beta-barrel_TonB"/>
</dbReference>
<keyword evidence="5" id="KW-0410">Iron transport</keyword>
<feature type="domain" description="Secretin/TonB short N-terminal" evidence="18">
    <location>
        <begin position="56"/>
        <end position="106"/>
    </location>
</feature>
<dbReference type="Pfam" id="PF07715">
    <property type="entry name" value="Plug"/>
    <property type="match status" value="1"/>
</dbReference>
<accession>A0A420KCY8</accession>
<proteinExistence type="inferred from homology"/>
<dbReference type="NCBIfam" id="TIGR01783">
    <property type="entry name" value="TonB-siderophor"/>
    <property type="match status" value="1"/>
</dbReference>
<evidence type="ECO:0000256" key="2">
    <source>
        <dbReference type="ARBA" id="ARBA00009810"/>
    </source>
</evidence>
<comment type="subcellular location">
    <subcellularLocation>
        <location evidence="1 14">Cell outer membrane</location>
        <topology evidence="1 14">Multi-pass membrane protein</topology>
    </subcellularLocation>
</comment>
<evidence type="ECO:0000256" key="3">
    <source>
        <dbReference type="ARBA" id="ARBA00022448"/>
    </source>
</evidence>
<feature type="signal peptide" evidence="17">
    <location>
        <begin position="1"/>
        <end position="28"/>
    </location>
</feature>
<evidence type="ECO:0000256" key="14">
    <source>
        <dbReference type="PROSITE-ProRule" id="PRU01360"/>
    </source>
</evidence>
<dbReference type="Pfam" id="PF00593">
    <property type="entry name" value="TonB_dep_Rec_b-barrel"/>
    <property type="match status" value="1"/>
</dbReference>
<comment type="similarity">
    <text evidence="2 14 16">Belongs to the TonB-dependent receptor family.</text>
</comment>
<dbReference type="GO" id="GO:0015891">
    <property type="term" value="P:siderophore transport"/>
    <property type="evidence" value="ECO:0007669"/>
    <property type="project" value="InterPro"/>
</dbReference>
<evidence type="ECO:0000256" key="4">
    <source>
        <dbReference type="ARBA" id="ARBA00022452"/>
    </source>
</evidence>
<evidence type="ECO:0000256" key="13">
    <source>
        <dbReference type="ARBA" id="ARBA00023237"/>
    </source>
</evidence>
<dbReference type="GO" id="GO:0038023">
    <property type="term" value="F:signaling receptor activity"/>
    <property type="evidence" value="ECO:0007669"/>
    <property type="project" value="InterPro"/>
</dbReference>
<dbReference type="InterPro" id="IPR036942">
    <property type="entry name" value="Beta-barrel_TonB_sf"/>
</dbReference>
<evidence type="ECO:0000313" key="19">
    <source>
        <dbReference type="EMBL" id="RKJ97075.1"/>
    </source>
</evidence>
<evidence type="ECO:0000256" key="16">
    <source>
        <dbReference type="RuleBase" id="RU003357"/>
    </source>
</evidence>
<dbReference type="InterPro" id="IPR010105">
    <property type="entry name" value="TonB_sidphr_rcpt"/>
</dbReference>
<organism evidence="19 20">
    <name type="scientific">Alicycliphilus denitrificans</name>
    <dbReference type="NCBI Taxonomy" id="179636"/>
    <lineage>
        <taxon>Bacteria</taxon>
        <taxon>Pseudomonadati</taxon>
        <taxon>Pseudomonadota</taxon>
        <taxon>Betaproteobacteria</taxon>
        <taxon>Burkholderiales</taxon>
        <taxon>Comamonadaceae</taxon>
        <taxon>Alicycliphilus</taxon>
    </lineage>
</organism>
<dbReference type="FunFam" id="2.170.130.10:FF:000010">
    <property type="entry name" value="Ferripyoverdine receptor"/>
    <property type="match status" value="1"/>
</dbReference>
<dbReference type="RefSeq" id="WP_094438596.1">
    <property type="nucleotide sequence ID" value="NZ_NKDB02000002.1"/>
</dbReference>
<evidence type="ECO:0000256" key="9">
    <source>
        <dbReference type="ARBA" id="ARBA00023065"/>
    </source>
</evidence>